<dbReference type="PANTHER" id="PTHR45941:SF4">
    <property type="entry name" value="ST6 N-ACETYLGALACTOSAMINIDE ALPHA-2,6-SIALYLTRANSFERASE 2"/>
    <property type="match status" value="1"/>
</dbReference>
<evidence type="ECO:0000256" key="11">
    <source>
        <dbReference type="ARBA" id="ARBA00023157"/>
    </source>
</evidence>
<keyword evidence="7" id="KW-0735">Signal-anchor</keyword>
<evidence type="ECO:0000256" key="13">
    <source>
        <dbReference type="ARBA" id="ARBA00036348"/>
    </source>
</evidence>
<keyword evidence="19" id="KW-1185">Reference proteome</keyword>
<dbReference type="AlphaFoldDB" id="A0A3B3SKQ6"/>
<comment type="catalytic activity">
    <reaction evidence="15">
        <text>a 3-O-[N-acetyl-alpha-neuraminyl-(2-&gt;3)-beta-D-galactosyl-(1-&gt;3)-N-acetyl-alpha-D-galactosaminyl]-L-threonyl-[protein] + CMP-N-acetyl-beta-neuraminate = a 3-O-{alpha-Neu5Ac-(2-&gt;3)-beta-D-Gal-(1-&gt;3)-[alpha-Neu5Ac-(2-&gt;6)]-alpha-D-GalNAc}-L-threonyl-[protein] + CMP + H(+)</text>
        <dbReference type="Rhea" id="RHEA:81659"/>
        <dbReference type="Rhea" id="RHEA-COMP:14417"/>
        <dbReference type="Rhea" id="RHEA-COMP:16763"/>
        <dbReference type="ChEBI" id="CHEBI:15378"/>
        <dbReference type="ChEBI" id="CHEBI:57812"/>
        <dbReference type="ChEBI" id="CHEBI:60377"/>
        <dbReference type="ChEBI" id="CHEBI:139598"/>
        <dbReference type="ChEBI" id="CHEBI:156398"/>
    </reaction>
    <physiologicalReaction direction="left-to-right" evidence="15">
        <dbReference type="Rhea" id="RHEA:81660"/>
    </physiologicalReaction>
</comment>
<evidence type="ECO:0000256" key="2">
    <source>
        <dbReference type="ARBA" id="ARBA00004922"/>
    </source>
</evidence>
<dbReference type="GeneTree" id="ENSGT00940000164863"/>
<evidence type="ECO:0000313" key="18">
    <source>
        <dbReference type="Ensembl" id="ENSPKIP00000030601.1"/>
    </source>
</evidence>
<organism evidence="18 19">
    <name type="scientific">Paramormyrops kingsleyae</name>
    <dbReference type="NCBI Taxonomy" id="1676925"/>
    <lineage>
        <taxon>Eukaryota</taxon>
        <taxon>Metazoa</taxon>
        <taxon>Chordata</taxon>
        <taxon>Craniata</taxon>
        <taxon>Vertebrata</taxon>
        <taxon>Euteleostomi</taxon>
        <taxon>Actinopterygii</taxon>
        <taxon>Neopterygii</taxon>
        <taxon>Teleostei</taxon>
        <taxon>Osteoglossocephala</taxon>
        <taxon>Osteoglossomorpha</taxon>
        <taxon>Osteoglossiformes</taxon>
        <taxon>Mormyridae</taxon>
        <taxon>Paramormyrops</taxon>
    </lineage>
</organism>
<evidence type="ECO:0000256" key="6">
    <source>
        <dbReference type="ARBA" id="ARBA00022692"/>
    </source>
</evidence>
<dbReference type="Gene3D" id="3.90.1480.20">
    <property type="entry name" value="Glycosyl transferase family 29"/>
    <property type="match status" value="1"/>
</dbReference>
<dbReference type="OrthoDB" id="10264956at2759"/>
<accession>A0A3B3SKQ6</accession>
<evidence type="ECO:0000256" key="9">
    <source>
        <dbReference type="ARBA" id="ARBA00023034"/>
    </source>
</evidence>
<keyword evidence="4" id="KW-0328">Glycosyltransferase</keyword>
<feature type="region of interest" description="Disordered" evidence="17">
    <location>
        <begin position="37"/>
        <end position="59"/>
    </location>
</feature>
<comment type="catalytic activity">
    <reaction evidence="13">
        <text>a beta-D-galactosyl-(1-&gt;3)-N-acetyl-alpha-D-galactosaminyl derivative + CMP-N-acetyl-beta-neuraminate = a beta-D-galactosyl-(1-&gt;3)-[N-acetyl-alpha-neuraminyl-(2-&gt;6)]-N-acetyl-alpha-D-galactosaminyl derivative + CMP + H(+)</text>
        <dbReference type="Rhea" id="RHEA:11136"/>
        <dbReference type="ChEBI" id="CHEBI:15378"/>
        <dbReference type="ChEBI" id="CHEBI:57812"/>
        <dbReference type="ChEBI" id="CHEBI:60377"/>
        <dbReference type="ChEBI" id="CHEBI:133470"/>
        <dbReference type="ChEBI" id="CHEBI:140764"/>
        <dbReference type="EC" id="2.4.3.3"/>
    </reaction>
    <physiologicalReaction direction="left-to-right" evidence="13">
        <dbReference type="Rhea" id="RHEA:11137"/>
    </physiologicalReaction>
</comment>
<dbReference type="PANTHER" id="PTHR45941">
    <property type="entry name" value="ALPHA-N-ACETYLGALACTOSAMINIDE ALPHA-2,6-SIALYLTRANSFERASE 2-LIKE-RELATED"/>
    <property type="match status" value="1"/>
</dbReference>
<evidence type="ECO:0000256" key="16">
    <source>
        <dbReference type="ARBA" id="ARBA00052285"/>
    </source>
</evidence>
<dbReference type="GO" id="GO:0001665">
    <property type="term" value="F:alpha-N-acetylgalactosaminide alpha-2,6-sialyltransferase activity"/>
    <property type="evidence" value="ECO:0007669"/>
    <property type="project" value="UniProtKB-EC"/>
</dbReference>
<name>A0A3B3SKQ6_9TELE</name>
<comment type="subcellular location">
    <subcellularLocation>
        <location evidence="1">Golgi apparatus membrane</location>
        <topology evidence="1">Single-pass type II membrane protein</topology>
    </subcellularLocation>
</comment>
<dbReference type="EC" id="2.4.3.3" evidence="14"/>
<keyword evidence="5" id="KW-0808">Transferase</keyword>
<evidence type="ECO:0000256" key="14">
    <source>
        <dbReference type="ARBA" id="ARBA00039109"/>
    </source>
</evidence>
<evidence type="ECO:0000256" key="4">
    <source>
        <dbReference type="ARBA" id="ARBA00022676"/>
    </source>
</evidence>
<reference evidence="18" key="2">
    <citation type="submission" date="2025-09" db="UniProtKB">
        <authorList>
            <consortium name="Ensembl"/>
        </authorList>
    </citation>
    <scope>IDENTIFICATION</scope>
</reference>
<comment type="similarity">
    <text evidence="3">Belongs to the glycosyltransferase 29 family.</text>
</comment>
<dbReference type="Pfam" id="PF00777">
    <property type="entry name" value="Glyco_transf_29"/>
    <property type="match status" value="1"/>
</dbReference>
<evidence type="ECO:0000256" key="3">
    <source>
        <dbReference type="ARBA" id="ARBA00006003"/>
    </source>
</evidence>
<protein>
    <recommendedName>
        <fullName evidence="14">alpha-N-acetylgalactosaminide alpha-2,6-sialyltransferase</fullName>
        <ecNumber evidence="14">2.4.3.3</ecNumber>
    </recommendedName>
</protein>
<sequence length="388" mass="44742">MSISYPKCLVLCLGLVTVLLILYLLFVIPRLRPVQPYPSRQPSGTPNTPKTSKPGQTTEPTYIGDKYAVDYVPFQTKCQDGIRQKVKLTNFSKTFLDRIPVLQWHKHATPQEYERLRRYPGAHGWGSVDYNTVSETLSILNISASRLMFDDWETRANGSSCIRCAVVGNGGILQGSKMGREIDQHDYVLRTNGAVIQGFEEDVGSRTSLYIFSTNTLRNSMRAYAKQGFQGPPQSEETRYVFLPDHDRDYLLLKAAVTRRPVTRGPERSNVPPKYFGDNVTATNFKIYHPDFIRYLRNRFLRSSTMKTKYMNIYRPSTGAVMLLAAVHTCDQVDAYGFMTPDYTKYSDHYYDKVYRRVAFYVNHDMRMEMQLWQQLNKAGLIRLYMRA</sequence>
<evidence type="ECO:0000256" key="15">
    <source>
        <dbReference type="ARBA" id="ARBA00050664"/>
    </source>
</evidence>
<dbReference type="Ensembl" id="ENSPKIT00000011422.1">
    <property type="protein sequence ID" value="ENSPKIP00000030601.1"/>
    <property type="gene ID" value="ENSPKIG00000011386.1"/>
</dbReference>
<dbReference type="InterPro" id="IPR001675">
    <property type="entry name" value="Glyco_trans_29"/>
</dbReference>
<dbReference type="KEGG" id="pki:111846578"/>
<keyword evidence="9" id="KW-0333">Golgi apparatus</keyword>
<proteinExistence type="inferred from homology"/>
<evidence type="ECO:0000256" key="10">
    <source>
        <dbReference type="ARBA" id="ARBA00023136"/>
    </source>
</evidence>
<comment type="catalytic activity">
    <reaction evidence="16">
        <text>a 3-O-[N-acetyl-alpha-D-galactosaminyl]-L-threonyl-[protein] + CMP-N-acetyl-beta-neuraminate = a 3-O-[N-acetyl-alpha-neuraminosyl-(2-&gt;6)-N-acetyl-alpha-D-galactosaminyl]-L-threonyl-[protein] + CMP + H(+)</text>
        <dbReference type="Rhea" id="RHEA:81643"/>
        <dbReference type="Rhea" id="RHEA-COMP:11689"/>
        <dbReference type="Rhea" id="RHEA-COMP:19720"/>
        <dbReference type="ChEBI" id="CHEBI:15378"/>
        <dbReference type="ChEBI" id="CHEBI:57812"/>
        <dbReference type="ChEBI" id="CHEBI:60377"/>
        <dbReference type="ChEBI" id="CHEBI:87075"/>
        <dbReference type="ChEBI" id="CHEBI:231970"/>
    </reaction>
    <physiologicalReaction direction="left-to-right" evidence="16">
        <dbReference type="Rhea" id="RHEA:81644"/>
    </physiologicalReaction>
</comment>
<reference evidence="18" key="1">
    <citation type="submission" date="2025-08" db="UniProtKB">
        <authorList>
            <consortium name="Ensembl"/>
        </authorList>
    </citation>
    <scope>IDENTIFICATION</scope>
</reference>
<dbReference type="FunFam" id="3.90.1480.20:FF:000015">
    <property type="entry name" value="Lactosylceramide alpha-2,3-sialyltransferase"/>
    <property type="match status" value="1"/>
</dbReference>
<dbReference type="InterPro" id="IPR038578">
    <property type="entry name" value="GT29-like_sf"/>
</dbReference>
<dbReference type="GO" id="GO:0000139">
    <property type="term" value="C:Golgi membrane"/>
    <property type="evidence" value="ECO:0007669"/>
    <property type="project" value="UniProtKB-SubCell"/>
</dbReference>
<comment type="pathway">
    <text evidence="2">Protein modification; protein glycosylation.</text>
</comment>
<keyword evidence="10" id="KW-0472">Membrane</keyword>
<evidence type="ECO:0000256" key="17">
    <source>
        <dbReference type="SAM" id="MobiDB-lite"/>
    </source>
</evidence>
<evidence type="ECO:0000256" key="7">
    <source>
        <dbReference type="ARBA" id="ARBA00022968"/>
    </source>
</evidence>
<keyword evidence="11" id="KW-1015">Disulfide bond</keyword>
<evidence type="ECO:0000256" key="1">
    <source>
        <dbReference type="ARBA" id="ARBA00004323"/>
    </source>
</evidence>
<feature type="compositionally biased region" description="Polar residues" evidence="17">
    <location>
        <begin position="38"/>
        <end position="59"/>
    </location>
</feature>
<keyword evidence="6" id="KW-0812">Transmembrane</keyword>
<dbReference type="CTD" id="407706"/>
<keyword evidence="12" id="KW-0325">Glycoprotein</keyword>
<evidence type="ECO:0000256" key="5">
    <source>
        <dbReference type="ARBA" id="ARBA00022679"/>
    </source>
</evidence>
<evidence type="ECO:0000313" key="19">
    <source>
        <dbReference type="Proteomes" id="UP000261540"/>
    </source>
</evidence>
<evidence type="ECO:0000256" key="12">
    <source>
        <dbReference type="ARBA" id="ARBA00023180"/>
    </source>
</evidence>
<keyword evidence="8" id="KW-1133">Transmembrane helix</keyword>
<evidence type="ECO:0000256" key="8">
    <source>
        <dbReference type="ARBA" id="ARBA00022989"/>
    </source>
</evidence>
<dbReference type="Proteomes" id="UP000261540">
    <property type="component" value="Unplaced"/>
</dbReference>